<evidence type="ECO:0000313" key="4">
    <source>
        <dbReference type="Proteomes" id="UP000249619"/>
    </source>
</evidence>
<dbReference type="EMBL" id="QGDH01000155">
    <property type="protein sequence ID" value="RAR04420.1"/>
    <property type="molecule type" value="Genomic_DNA"/>
</dbReference>
<dbReference type="CDD" id="cd11618">
    <property type="entry name" value="ChtBD1_1"/>
    <property type="match status" value="1"/>
</dbReference>
<sequence length="314" mass="33230">MRSFFILALAVAQVALGNPVTQTNSKKISKDGNCGGARGSTCLGSKFGNCCSGKTDAYCGTGCQPGFGDCASVSSSQVVSSSLSASSSSPTSPPSSSSSIETSTSSSIETPTSSSIETPTPTSTPESTATPTASTSATSTIASTSTVPALQVPLRQNLTLLVSCADQSPYRTTSLLFAPITVRDTSIGHAIPIPDSHSPDRVDQFDSKYRPSPTELLVSQRLEVARELVFLSARNHLVFVGDSVNYCLPKPPEDQGRSCATPDIHYLEVIATYERNELIDQYAGPIMSHKNERVRHARVTNKQKGILHKILGRL</sequence>
<name>A0A364MUZ5_STELY</name>
<keyword evidence="4" id="KW-1185">Reference proteome</keyword>
<feature type="signal peptide" evidence="2">
    <location>
        <begin position="1"/>
        <end position="17"/>
    </location>
</feature>
<dbReference type="OrthoDB" id="5985073at2759"/>
<feature type="chain" id="PRO_5016949781" evidence="2">
    <location>
        <begin position="18"/>
        <end position="314"/>
    </location>
</feature>
<evidence type="ECO:0000256" key="2">
    <source>
        <dbReference type="SAM" id="SignalP"/>
    </source>
</evidence>
<dbReference type="AlphaFoldDB" id="A0A364MUZ5"/>
<gene>
    <name evidence="3" type="ORF">DDE83_007830</name>
</gene>
<proteinExistence type="predicted"/>
<feature type="region of interest" description="Disordered" evidence="1">
    <location>
        <begin position="82"/>
        <end position="142"/>
    </location>
</feature>
<organism evidence="3 4">
    <name type="scientific">Stemphylium lycopersici</name>
    <name type="common">Tomato gray leaf spot disease fungus</name>
    <name type="synonym">Thyrospora lycopersici</name>
    <dbReference type="NCBI Taxonomy" id="183478"/>
    <lineage>
        <taxon>Eukaryota</taxon>
        <taxon>Fungi</taxon>
        <taxon>Dikarya</taxon>
        <taxon>Ascomycota</taxon>
        <taxon>Pezizomycotina</taxon>
        <taxon>Dothideomycetes</taxon>
        <taxon>Pleosporomycetidae</taxon>
        <taxon>Pleosporales</taxon>
        <taxon>Pleosporineae</taxon>
        <taxon>Pleosporaceae</taxon>
        <taxon>Stemphylium</taxon>
    </lineage>
</organism>
<dbReference type="STRING" id="183478.A0A364MUZ5"/>
<comment type="caution">
    <text evidence="3">The sequence shown here is derived from an EMBL/GenBank/DDBJ whole genome shotgun (WGS) entry which is preliminary data.</text>
</comment>
<evidence type="ECO:0000313" key="3">
    <source>
        <dbReference type="EMBL" id="RAR04420.1"/>
    </source>
</evidence>
<keyword evidence="2" id="KW-0732">Signal</keyword>
<protein>
    <submittedName>
        <fullName evidence="3">FAD-binding domain-containing protein</fullName>
    </submittedName>
</protein>
<evidence type="ECO:0000256" key="1">
    <source>
        <dbReference type="SAM" id="MobiDB-lite"/>
    </source>
</evidence>
<reference evidence="4" key="1">
    <citation type="submission" date="2018-05" db="EMBL/GenBank/DDBJ databases">
        <title>Draft genome sequence of Stemphylium lycopersici strain CIDEFI 213.</title>
        <authorList>
            <person name="Medina R."/>
            <person name="Franco M.E.E."/>
            <person name="Lucentini C.G."/>
            <person name="Saparrat M.C.N."/>
            <person name="Balatti P.A."/>
        </authorList>
    </citation>
    <scope>NUCLEOTIDE SEQUENCE [LARGE SCALE GENOMIC DNA]</scope>
    <source>
        <strain evidence="4">CIDEFI 213</strain>
    </source>
</reference>
<dbReference type="Proteomes" id="UP000249619">
    <property type="component" value="Unassembled WGS sequence"/>
</dbReference>
<accession>A0A364MUZ5</accession>